<dbReference type="Pfam" id="PF04023">
    <property type="entry name" value="FeoA"/>
    <property type="match status" value="1"/>
</dbReference>
<accession>A0A0P1P4M0</accession>
<dbReference type="InterPro" id="IPR008988">
    <property type="entry name" value="Transcriptional_repressor_C"/>
</dbReference>
<accession>A0A0P1P7Q7</accession>
<reference evidence="4 5" key="1">
    <citation type="submission" date="2015-11" db="EMBL/GenBank/DDBJ databases">
        <authorList>
            <person name="Zhang Y."/>
            <person name="Guo Z."/>
        </authorList>
    </citation>
    <scope>NUCLEOTIDE SEQUENCE [LARGE SCALE GENOMIC DNA]</scope>
    <source>
        <strain evidence="4">JGI-4</strain>
    </source>
</reference>
<dbReference type="GO" id="GO:0046914">
    <property type="term" value="F:transition metal ion binding"/>
    <property type="evidence" value="ECO:0007669"/>
    <property type="project" value="InterPro"/>
</dbReference>
<keyword evidence="1" id="KW-0408">Iron</keyword>
<feature type="domain" description="Ferrous iron transporter FeoA-like" evidence="2">
    <location>
        <begin position="7"/>
        <end position="77"/>
    </location>
</feature>
<evidence type="ECO:0000313" key="3">
    <source>
        <dbReference type="EMBL" id="CUS93032.1"/>
    </source>
</evidence>
<evidence type="ECO:0000313" key="5">
    <source>
        <dbReference type="Proteomes" id="UP000182011"/>
    </source>
</evidence>
<accession>A0A0P1MRK3</accession>
<dbReference type="Proteomes" id="UP000182200">
    <property type="component" value="Unassembled WGS sequence"/>
</dbReference>
<sequence>MKKDEVMKLSDAKPGMELEVYKLPDDSVKAHFVRLGVTEGVKIKCAYKLPGGTVVISKQHQEIAVGSEIAKKIIVKKI</sequence>
<gene>
    <name evidence="4" type="ORF">JGI4_01253</name>
    <name evidence="3" type="ORF">JGI8_01763</name>
</gene>
<accession>A0A0P1LBB0</accession>
<organism evidence="4 5">
    <name type="scientific">Candidatus Kryptonium thompsonii</name>
    <dbReference type="NCBI Taxonomy" id="1633631"/>
    <lineage>
        <taxon>Bacteria</taxon>
        <taxon>Pseudomonadati</taxon>
        <taxon>Candidatus Kryptoniota</taxon>
        <taxon>Candidatus Kryptonium</taxon>
    </lineage>
</organism>
<dbReference type="RefSeq" id="WP_159421244.1">
    <property type="nucleotide sequence ID" value="NZ_CZVI01000032.1"/>
</dbReference>
<accession>A0A0P1M8L3</accession>
<dbReference type="EMBL" id="CZVI01000032">
    <property type="protein sequence ID" value="CUS93032.1"/>
    <property type="molecule type" value="Genomic_DNA"/>
</dbReference>
<accession>A0A0P1MD00</accession>
<dbReference type="EMBL" id="FAOP01000005">
    <property type="protein sequence ID" value="CUU05453.1"/>
    <property type="molecule type" value="Genomic_DNA"/>
</dbReference>
<protein>
    <submittedName>
        <fullName evidence="4">Ferrous iron transport protein A</fullName>
    </submittedName>
</protein>
<reference evidence="3 6" key="2">
    <citation type="submission" date="2015-11" db="EMBL/GenBank/DDBJ databases">
        <authorList>
            <person name="Varghese N."/>
        </authorList>
    </citation>
    <scope>NUCLEOTIDE SEQUENCE [LARGE SCALE GENOMIC DNA]</scope>
    <source>
        <strain evidence="3 6">JGI-8</strain>
    </source>
</reference>
<evidence type="ECO:0000259" key="2">
    <source>
        <dbReference type="SMART" id="SM00899"/>
    </source>
</evidence>
<dbReference type="STRING" id="1633631.GCA_001442925_01248"/>
<name>A0A0P1MRK3_9BACT</name>
<accession>A0A0P1LQ78</accession>
<dbReference type="InterPro" id="IPR007167">
    <property type="entry name" value="Fe-transptr_FeoA-like"/>
</dbReference>
<evidence type="ECO:0000256" key="1">
    <source>
        <dbReference type="ARBA" id="ARBA00023004"/>
    </source>
</evidence>
<dbReference type="AlphaFoldDB" id="A0A0P1MRK3"/>
<accession>A0A0P1MAL0</accession>
<dbReference type="InterPro" id="IPR038157">
    <property type="entry name" value="FeoA_core_dom"/>
</dbReference>
<evidence type="ECO:0000313" key="6">
    <source>
        <dbReference type="Proteomes" id="UP000182200"/>
    </source>
</evidence>
<dbReference type="SUPFAM" id="SSF50037">
    <property type="entry name" value="C-terminal domain of transcriptional repressors"/>
    <property type="match status" value="1"/>
</dbReference>
<accession>A0A0P1M8N6</accession>
<dbReference type="Gene3D" id="2.30.30.90">
    <property type="match status" value="1"/>
</dbReference>
<accession>A0A0S4N6D7</accession>
<evidence type="ECO:0000313" key="4">
    <source>
        <dbReference type="EMBL" id="CUU05453.1"/>
    </source>
</evidence>
<dbReference type="Proteomes" id="UP000182011">
    <property type="component" value="Unassembled WGS sequence"/>
</dbReference>
<dbReference type="SMART" id="SM00899">
    <property type="entry name" value="FeoA"/>
    <property type="match status" value="1"/>
</dbReference>
<keyword evidence="6" id="KW-1185">Reference proteome</keyword>
<proteinExistence type="predicted"/>